<feature type="transmembrane region" description="Helical" evidence="8">
    <location>
        <begin position="56"/>
        <end position="77"/>
    </location>
</feature>
<comment type="subcellular location">
    <subcellularLocation>
        <location evidence="1">Membrane</location>
        <topology evidence="1">Single-pass type I membrane protein</topology>
    </subcellularLocation>
</comment>
<dbReference type="AlphaFoldDB" id="A0AA47MQJ3"/>
<evidence type="ECO:0000259" key="9">
    <source>
        <dbReference type="Pfam" id="PF20266"/>
    </source>
</evidence>
<dbReference type="SMART" id="SM01265">
    <property type="entry name" value="Mab-21"/>
    <property type="match status" value="1"/>
</dbReference>
<comment type="similarity">
    <text evidence="2">Belongs to the ITPRIP family.</text>
</comment>
<evidence type="ECO:0000256" key="1">
    <source>
        <dbReference type="ARBA" id="ARBA00004479"/>
    </source>
</evidence>
<dbReference type="InterPro" id="IPR046906">
    <property type="entry name" value="Mab-21_HhH/H2TH-like"/>
</dbReference>
<dbReference type="PANTHER" id="PTHR10656:SF9">
    <property type="entry name" value="INOSITOL 1,4,5-TRISPHOSPHATE RECEPTOR-INTERACTING PROTEIN-LIKE 2"/>
    <property type="match status" value="1"/>
</dbReference>
<feature type="compositionally biased region" description="Basic and acidic residues" evidence="7">
    <location>
        <begin position="203"/>
        <end position="222"/>
    </location>
</feature>
<evidence type="ECO:0000256" key="8">
    <source>
        <dbReference type="SAM" id="Phobius"/>
    </source>
</evidence>
<dbReference type="GO" id="GO:0016020">
    <property type="term" value="C:membrane"/>
    <property type="evidence" value="ECO:0007669"/>
    <property type="project" value="UniProtKB-SubCell"/>
</dbReference>
<keyword evidence="4" id="KW-0732">Signal</keyword>
<feature type="domain" description="Mab-21-like HhH/H2TH-like" evidence="9">
    <location>
        <begin position="454"/>
        <end position="536"/>
    </location>
</feature>
<keyword evidence="10" id="KW-0675">Receptor</keyword>
<evidence type="ECO:0000256" key="6">
    <source>
        <dbReference type="ARBA" id="ARBA00023136"/>
    </source>
</evidence>
<accession>A0AA47MQJ3</accession>
<keyword evidence="11" id="KW-1185">Reference proteome</keyword>
<dbReference type="Proteomes" id="UP001174136">
    <property type="component" value="Unassembled WGS sequence"/>
</dbReference>
<evidence type="ECO:0000313" key="11">
    <source>
        <dbReference type="Proteomes" id="UP001174136"/>
    </source>
</evidence>
<dbReference type="InterPro" id="IPR024810">
    <property type="entry name" value="MAB21L/cGLR"/>
</dbReference>
<dbReference type="InterPro" id="IPR026250">
    <property type="entry name" value="ITPRIP-like"/>
</dbReference>
<evidence type="ECO:0000256" key="7">
    <source>
        <dbReference type="SAM" id="MobiDB-lite"/>
    </source>
</evidence>
<evidence type="ECO:0000313" key="10">
    <source>
        <dbReference type="EMBL" id="KAK0144326.1"/>
    </source>
</evidence>
<evidence type="ECO:0000256" key="5">
    <source>
        <dbReference type="ARBA" id="ARBA00022989"/>
    </source>
</evidence>
<keyword evidence="6 8" id="KW-0472">Membrane</keyword>
<comment type="caution">
    <text evidence="10">The sequence shown here is derived from an EMBL/GenBank/DDBJ whole genome shotgun (WGS) entry which is preliminary data.</text>
</comment>
<evidence type="ECO:0000256" key="2">
    <source>
        <dbReference type="ARBA" id="ARBA00005554"/>
    </source>
</evidence>
<evidence type="ECO:0000256" key="4">
    <source>
        <dbReference type="ARBA" id="ARBA00022729"/>
    </source>
</evidence>
<dbReference type="Gene3D" id="1.10.1410.40">
    <property type="match status" value="1"/>
</dbReference>
<feature type="transmembrane region" description="Helical" evidence="8">
    <location>
        <begin position="7"/>
        <end position="29"/>
    </location>
</feature>
<reference evidence="10" key="1">
    <citation type="journal article" date="2023" name="Front. Mar. Sci.">
        <title>A new Merluccius polli reference genome to investigate the effects of global change in West African waters.</title>
        <authorList>
            <person name="Mateo J.L."/>
            <person name="Blanco-Fernandez C."/>
            <person name="Garcia-Vazquez E."/>
            <person name="Machado-Schiaffino G."/>
        </authorList>
    </citation>
    <scope>NUCLEOTIDE SEQUENCE</scope>
    <source>
        <strain evidence="10">C29</strain>
        <tissue evidence="10">Fin</tissue>
    </source>
</reference>
<dbReference type="EMBL" id="JAOPHQ010003141">
    <property type="protein sequence ID" value="KAK0144326.1"/>
    <property type="molecule type" value="Genomic_DNA"/>
</dbReference>
<keyword evidence="5 8" id="KW-1133">Transmembrane helix</keyword>
<evidence type="ECO:0000256" key="3">
    <source>
        <dbReference type="ARBA" id="ARBA00022692"/>
    </source>
</evidence>
<sequence length="619" mass="70240">MIRVYTCNLWVFWPLLICLVTSVVVLHHYTQTLSSEQTSDISRDQPGVDGCCDGTGYSIVVLPIKLVLAGTLCFLCLRYCCSTHQRRAGKGSRLTGTFLQADTSRRKLLEDYYNQSVRLSPHMVGHSKANVAKVIGDLIRAGRTSTPPESCLSFRGDSLQVGSIYEEHKVGSPDCFDILVPLRVPSGLKLQPRVIWGAAGGEAAEKHKDQREEDADRREEETKGELKLACSVKKMKNYKNKKEKRTKSRCDIQEDDHENAPKREYEEVDWDEGVILRTLNTIEKDISGPVPKGCLEVPLREEWVRRHQTFANTFLRVCPQESPSGRGAGGCKVYRFIVASVLRWFFLTMQRCLAIVRYSHEQHCRLSITLSNECVQLHLTQQPDYICCHISTVVRMVPVFLLGNGVYLVPTNTASLSEYSTKHYNWKDLWTLYFPHHEQRLLSWKRSRVPRSSCHLKCLQLVKAIRDLGGQALDSQGAETWGTVLSSYVLKTAWMRLLLRIPAEAWEERHLVARVEDLIQCLTEALEKRSIAHLFLGGEHADSLASDSLVFSKLAKEDVEVGHRATGGNLWAGIPPVHLDLVLGRLAFAWTYLHRLIRLTRPHRTFADLGGPGHRHIWK</sequence>
<organism evidence="10 11">
    <name type="scientific">Merluccius polli</name>
    <name type="common">Benguela hake</name>
    <name type="synonym">Merluccius cadenati</name>
    <dbReference type="NCBI Taxonomy" id="89951"/>
    <lineage>
        <taxon>Eukaryota</taxon>
        <taxon>Metazoa</taxon>
        <taxon>Chordata</taxon>
        <taxon>Craniata</taxon>
        <taxon>Vertebrata</taxon>
        <taxon>Euteleostomi</taxon>
        <taxon>Actinopterygii</taxon>
        <taxon>Neopterygii</taxon>
        <taxon>Teleostei</taxon>
        <taxon>Neoteleostei</taxon>
        <taxon>Acanthomorphata</taxon>
        <taxon>Zeiogadaria</taxon>
        <taxon>Gadariae</taxon>
        <taxon>Gadiformes</taxon>
        <taxon>Gadoidei</taxon>
        <taxon>Merlucciidae</taxon>
        <taxon>Merluccius</taxon>
    </lineage>
</organism>
<name>A0AA47MQJ3_MERPO</name>
<dbReference type="PANTHER" id="PTHR10656">
    <property type="entry name" value="CELL FATE DETERMINING PROTEIN MAB21-RELATED"/>
    <property type="match status" value="1"/>
</dbReference>
<feature type="region of interest" description="Disordered" evidence="7">
    <location>
        <begin position="200"/>
        <end position="222"/>
    </location>
</feature>
<protein>
    <submittedName>
        <fullName evidence="10">Inositol 1,4,5-trisphosphate receptor-interacting protein-like 2</fullName>
    </submittedName>
</protein>
<gene>
    <name evidence="10" type="primary">Itpripl2</name>
    <name evidence="10" type="ORF">N1851_017289</name>
</gene>
<keyword evidence="3 8" id="KW-0812">Transmembrane</keyword>
<dbReference type="PRINTS" id="PR02107">
    <property type="entry name" value="INOS145TPRIP"/>
</dbReference>
<dbReference type="Pfam" id="PF20266">
    <property type="entry name" value="Mab-21_C"/>
    <property type="match status" value="1"/>
</dbReference>
<proteinExistence type="inferred from homology"/>